<dbReference type="RefSeq" id="WP_167371585.1">
    <property type="nucleotide sequence ID" value="NZ_FNXB01000024.1"/>
</dbReference>
<keyword evidence="4" id="KW-1185">Reference proteome</keyword>
<evidence type="ECO:0000313" key="2">
    <source>
        <dbReference type="EMBL" id="SEO65618.1"/>
    </source>
</evidence>
<reference evidence="1" key="3">
    <citation type="submission" date="2016-10" db="EMBL/GenBank/DDBJ databases">
        <authorList>
            <person name="de Groot N.N."/>
        </authorList>
    </citation>
    <scope>NUCLEOTIDE SEQUENCE [LARGE SCALE GENOMIC DNA]</scope>
    <source>
        <strain evidence="1">CCBAU85039</strain>
    </source>
</reference>
<evidence type="ECO:0000313" key="4">
    <source>
        <dbReference type="Proteomes" id="UP000198939"/>
    </source>
</evidence>
<gene>
    <name evidence="1" type="ORF">RTCCBAU85039_4180</name>
    <name evidence="2" type="ORF">SAMN05216228_1021105</name>
</gene>
<protein>
    <submittedName>
        <fullName evidence="1">Uncharacterized protein</fullName>
    </submittedName>
</protein>
<dbReference type="Proteomes" id="UP000183063">
    <property type="component" value="Unassembled WGS sequence"/>
</dbReference>
<dbReference type="AlphaFoldDB" id="A0A1H8RHH5"/>
<reference evidence="2 4" key="2">
    <citation type="submission" date="2016-10" db="EMBL/GenBank/DDBJ databases">
        <authorList>
            <person name="Varghese N."/>
            <person name="Submissions S."/>
        </authorList>
    </citation>
    <scope>NUCLEOTIDE SEQUENCE [LARGE SCALE GENOMIC DNA]</scope>
    <source>
        <strain evidence="2 4">CGMCC 1.7071</strain>
    </source>
</reference>
<dbReference type="EMBL" id="FNXB01000024">
    <property type="protein sequence ID" value="SEI06924.1"/>
    <property type="molecule type" value="Genomic_DNA"/>
</dbReference>
<proteinExistence type="predicted"/>
<name>A0A1H8RHH5_9HYPH</name>
<evidence type="ECO:0000313" key="3">
    <source>
        <dbReference type="Proteomes" id="UP000183063"/>
    </source>
</evidence>
<dbReference type="EMBL" id="FOCV01000021">
    <property type="protein sequence ID" value="SEO65618.1"/>
    <property type="molecule type" value="Genomic_DNA"/>
</dbReference>
<dbReference type="Proteomes" id="UP000198939">
    <property type="component" value="Unassembled WGS sequence"/>
</dbReference>
<sequence length="58" mass="6536">MKAVAKDGCEIRLASQWRLFMLPDDRWFRIADPDGGFASQRHLLEPAASRCSISTGTR</sequence>
<reference evidence="3" key="1">
    <citation type="submission" date="2016-10" db="EMBL/GenBank/DDBJ databases">
        <authorList>
            <person name="Wibberg D."/>
        </authorList>
    </citation>
    <scope>NUCLEOTIDE SEQUENCE [LARGE SCALE GENOMIC DNA]</scope>
</reference>
<evidence type="ECO:0000313" key="1">
    <source>
        <dbReference type="EMBL" id="SEI06924.1"/>
    </source>
</evidence>
<organism evidence="1 3">
    <name type="scientific">Rhizobium tibeticum</name>
    <dbReference type="NCBI Taxonomy" id="501024"/>
    <lineage>
        <taxon>Bacteria</taxon>
        <taxon>Pseudomonadati</taxon>
        <taxon>Pseudomonadota</taxon>
        <taxon>Alphaproteobacteria</taxon>
        <taxon>Hyphomicrobiales</taxon>
        <taxon>Rhizobiaceae</taxon>
        <taxon>Rhizobium/Agrobacterium group</taxon>
        <taxon>Rhizobium</taxon>
    </lineage>
</organism>
<accession>A0A1H8RHH5</accession>